<comment type="similarity">
    <text evidence="1">Belongs to the PEP-utilizing enzyme family.</text>
</comment>
<accession>A0AAJ7SIW4</accession>
<dbReference type="InterPro" id="IPR013815">
    <property type="entry name" value="ATP_grasp_subdomain_1"/>
</dbReference>
<dbReference type="SUPFAM" id="SSF56059">
    <property type="entry name" value="Glutathione synthetase ATP-binding domain-like"/>
    <property type="match status" value="1"/>
</dbReference>
<evidence type="ECO:0000259" key="3">
    <source>
        <dbReference type="Pfam" id="PF01326"/>
    </source>
</evidence>
<feature type="domain" description="Pyruvate phosphate dikinase AMP/ATP-binding" evidence="3">
    <location>
        <begin position="403"/>
        <end position="710"/>
    </location>
</feature>
<dbReference type="RefSeq" id="XP_028968728.1">
    <property type="nucleotide sequence ID" value="XM_029112895.1"/>
</dbReference>
<dbReference type="GO" id="GO:0016301">
    <property type="term" value="F:kinase activity"/>
    <property type="evidence" value="ECO:0007669"/>
    <property type="project" value="InterPro"/>
</dbReference>
<dbReference type="Gene3D" id="3.30.470.20">
    <property type="entry name" value="ATP-grasp fold, B domain"/>
    <property type="match status" value="1"/>
</dbReference>
<dbReference type="Pfam" id="PF01326">
    <property type="entry name" value="PPDK_N"/>
    <property type="match status" value="1"/>
</dbReference>
<dbReference type="Proteomes" id="UP000694867">
    <property type="component" value="Unplaced"/>
</dbReference>
<dbReference type="InterPro" id="IPR002192">
    <property type="entry name" value="PPDK_AMP/ATP-bd"/>
</dbReference>
<evidence type="ECO:0000313" key="5">
    <source>
        <dbReference type="RefSeq" id="XP_028968728.1"/>
    </source>
</evidence>
<dbReference type="Gene3D" id="3.50.30.10">
    <property type="entry name" value="Phosphohistidine domain"/>
    <property type="match status" value="1"/>
</dbReference>
<keyword evidence="4" id="KW-1185">Reference proteome</keyword>
<dbReference type="InterPro" id="IPR051549">
    <property type="entry name" value="PEP_Utilizing_Enz"/>
</dbReference>
<dbReference type="GeneID" id="100904922"/>
<dbReference type="PANTHER" id="PTHR43615">
    <property type="entry name" value="PHOSPHOENOLPYRUVATE SYNTHASE-RELATED"/>
    <property type="match status" value="1"/>
</dbReference>
<dbReference type="InterPro" id="IPR008279">
    <property type="entry name" value="PEP-util_enz_mobile_dom"/>
</dbReference>
<evidence type="ECO:0000313" key="4">
    <source>
        <dbReference type="Proteomes" id="UP000694867"/>
    </source>
</evidence>
<dbReference type="Pfam" id="PF00391">
    <property type="entry name" value="PEP-utilizers"/>
    <property type="match status" value="1"/>
</dbReference>
<evidence type="ECO:0000259" key="2">
    <source>
        <dbReference type="Pfam" id="PF00391"/>
    </source>
</evidence>
<dbReference type="PANTHER" id="PTHR43615:SF1">
    <property type="entry name" value="PPDK_N DOMAIN-CONTAINING PROTEIN"/>
    <property type="match status" value="1"/>
</dbReference>
<dbReference type="KEGG" id="goe:100904922"/>
<reference evidence="5" key="1">
    <citation type="submission" date="2025-08" db="UniProtKB">
        <authorList>
            <consortium name="RefSeq"/>
        </authorList>
    </citation>
    <scope>IDENTIFICATION</scope>
</reference>
<gene>
    <name evidence="5" type="primary">LOC100904922</name>
</gene>
<organism evidence="4 5">
    <name type="scientific">Galendromus occidentalis</name>
    <name type="common">western predatory mite</name>
    <dbReference type="NCBI Taxonomy" id="34638"/>
    <lineage>
        <taxon>Eukaryota</taxon>
        <taxon>Metazoa</taxon>
        <taxon>Ecdysozoa</taxon>
        <taxon>Arthropoda</taxon>
        <taxon>Chelicerata</taxon>
        <taxon>Arachnida</taxon>
        <taxon>Acari</taxon>
        <taxon>Parasitiformes</taxon>
        <taxon>Mesostigmata</taxon>
        <taxon>Gamasina</taxon>
        <taxon>Phytoseioidea</taxon>
        <taxon>Phytoseiidae</taxon>
        <taxon>Typhlodrominae</taxon>
        <taxon>Galendromus</taxon>
    </lineage>
</organism>
<evidence type="ECO:0000256" key="1">
    <source>
        <dbReference type="ARBA" id="ARBA00007837"/>
    </source>
</evidence>
<dbReference type="InterPro" id="IPR036637">
    <property type="entry name" value="Phosphohistidine_dom_sf"/>
</dbReference>
<name>A0AAJ7SIW4_9ACAR</name>
<feature type="domain" description="PEP-utilising enzyme mobile" evidence="2">
    <location>
        <begin position="1203"/>
        <end position="1274"/>
    </location>
</feature>
<dbReference type="GO" id="GO:0005524">
    <property type="term" value="F:ATP binding"/>
    <property type="evidence" value="ECO:0007669"/>
    <property type="project" value="InterPro"/>
</dbReference>
<dbReference type="SUPFAM" id="SSF52009">
    <property type="entry name" value="Phosphohistidine domain"/>
    <property type="match status" value="1"/>
</dbReference>
<proteinExistence type="inferred from homology"/>
<protein>
    <submittedName>
        <fullName evidence="5">Uncharacterized protein LOC100904922</fullName>
    </submittedName>
</protein>
<dbReference type="Gene3D" id="3.30.1490.20">
    <property type="entry name" value="ATP-grasp fold, A domain"/>
    <property type="match status" value="1"/>
</dbReference>
<sequence>MGVVESLLCLVYRIYFYFRKPVPTSRFGCLYDLTSSSPFKNETIFADEEKRHEYPQAFDDRVQIFGQNNKGQLMLAGIQRLKNDRALVLLYIRLEGGTSFSLEDSVCVDSSFDDHFAAGGLKMTCLIPMRRWKMSFNGTMRNNSTGDLVHLKLVSVGNLMHGVADFQSYHDGSFLAEQLSRRLRSRDFQPKRIQDALKDLDIYHQRFSFSSKVFVDGLPEELFLFGYKTKGKSSSPRIKKSVIAFTEVTFSQNGLSTVLGVTDLRNVMDDFLYGYLNFPNRQQRKLRFASDVGEFFLPGKIYLSVGAENWESLRLAELRIIDDIQSLELHGDRIWRRNFRISQISFDGHSGHALISEATGIEANVQFPELPFSKILSAHPTPSKDPSQVGVIPFTHPAACNESLTGGKGSSLAILTRLAEKNKELFKVPRGVCVTTEAYKDFVSIPLVSETLDGLQVVCSRASLKEIREACDKAASMISDAPLPSQLENLLKKVLSPDLRYAVRSSACGEDSEETSAAGQMETILGVRGLDRIFRAVAKCWASQFSFVAVQYRRRYGQPLKVPMCVVVQEMVASEVAGVMFTVEPVSGDPHKIIITANFGLGESVVSATADPDTFVLRKVCGDVEFVEQNLGEKKLSIIMSGRIDSGGTENLDGHSRRNEACLNIDQILLLGRTALALEKGYASPRDTEWAFCNNVLFMLQARPVTSLDQIDTDFEYLHESDSGMDSEIDALSKANVGEVFGGSMSTLSLDVLRASLTFLRIVAQTWNGEEEFTYAKVLFLHNYYSQCFFPTYWPNLVDYTANDLMSRCFTIAMAGRPIDDECVIISNRNKRRYQFGGSNGEGSLQSILKFWRSEAKLRKNQAKFKDFSFRSSPESSWELFNLILDELSVLEEGFGTHEDLIFNSSISNMLMLFILARCNNGEWNNKVYSDFGKLSSSSKNVESASVPVSINLMAQEIQKEFGDDFAKMDVEDARHLLISSVRSRSTQLFREFLRDHGHRCLGEFDIHTKSWSMDQTPLIRTLQAMLSTKVESGVLPTTAKSDDDLINGLSIRIPFYYRPLLKLCLSRVRRGIVLREEGKSLCIKTNDILRKRFWELGELMVREGRLPEEDLLFHLSLTEICELLRDRSPKLLIRAIHRRRNQKTAASAIYPEHCAGLPLEALNKQQSSSFAAAKELRGTPVREGVVRAPARVILTLGEADQIQKGDILVTYATDIGWSPYFSLLSGIVTELGGLISHGAVIAREYGLPCIVGVQGATRAFSSGQEVVLDGSRGTIALVSVAGEIDSHEP</sequence>